<dbReference type="STRING" id="177437.HRM2_06900"/>
<dbReference type="HOGENOM" id="CLU_051638_1_1_7"/>
<name>C0QJ14_DESAH</name>
<dbReference type="GO" id="GO:0008652">
    <property type="term" value="P:amino acid biosynthetic process"/>
    <property type="evidence" value="ECO:0007669"/>
    <property type="project" value="UniProtKB-KW"/>
</dbReference>
<dbReference type="NCBIfam" id="NF041874">
    <property type="entry name" value="EPS_EpsC"/>
    <property type="match status" value="1"/>
</dbReference>
<organism evidence="4 5">
    <name type="scientific">Desulforapulum autotrophicum (strain ATCC 43914 / DSM 3382 / VKM B-1955 / HRM2)</name>
    <name type="common">Desulfobacterium autotrophicum</name>
    <dbReference type="NCBI Taxonomy" id="177437"/>
    <lineage>
        <taxon>Bacteria</taxon>
        <taxon>Pseudomonadati</taxon>
        <taxon>Thermodesulfobacteriota</taxon>
        <taxon>Desulfobacteria</taxon>
        <taxon>Desulfobacterales</taxon>
        <taxon>Desulfobacteraceae</taxon>
        <taxon>Desulforapulum</taxon>
    </lineage>
</organism>
<dbReference type="Gene3D" id="1.10.3130.10">
    <property type="entry name" value="serine acetyltransferase, domain 1"/>
    <property type="match status" value="1"/>
</dbReference>
<dbReference type="InterPro" id="IPR042122">
    <property type="entry name" value="Ser_AcTrfase_N_sf"/>
</dbReference>
<evidence type="ECO:0000313" key="4">
    <source>
        <dbReference type="EMBL" id="ACN13804.1"/>
    </source>
</evidence>
<keyword evidence="3 4" id="KW-0012">Acyltransferase</keyword>
<reference evidence="4 5" key="1">
    <citation type="journal article" date="2009" name="Environ. Microbiol.">
        <title>Genome sequence of Desulfobacterium autotrophicum HRM2, a marine sulfate reducer oxidizing organic carbon completely to carbon dioxide.</title>
        <authorList>
            <person name="Strittmatter A.W."/>
            <person name="Liesegang H."/>
            <person name="Rabus R."/>
            <person name="Decker I."/>
            <person name="Amann J."/>
            <person name="Andres S."/>
            <person name="Henne A."/>
            <person name="Fricke W.F."/>
            <person name="Martinez-Arias R."/>
            <person name="Bartels D."/>
            <person name="Goesmann A."/>
            <person name="Krause L."/>
            <person name="Puehler A."/>
            <person name="Klenk H.P."/>
            <person name="Richter M."/>
            <person name="Schuler M."/>
            <person name="Gloeckner F.O."/>
            <person name="Meyerdierks A."/>
            <person name="Gottschalk G."/>
            <person name="Amann R."/>
        </authorList>
    </citation>
    <scope>NUCLEOTIDE SEQUENCE [LARGE SCALE GENOMIC DNA]</scope>
    <source>
        <strain evidence="5">ATCC 43914 / DSM 3382 / HRM2</strain>
    </source>
</reference>
<proteinExistence type="predicted"/>
<dbReference type="KEGG" id="dat:HRM2_06900"/>
<gene>
    <name evidence="4" type="primary">cysE1</name>
    <name evidence="4" type="ordered locus">HRM2_06900</name>
</gene>
<dbReference type="InterPro" id="IPR053376">
    <property type="entry name" value="Serine_acetyltransferase"/>
</dbReference>
<dbReference type="Proteomes" id="UP000000442">
    <property type="component" value="Chromosome"/>
</dbReference>
<accession>C0QJ14</accession>
<dbReference type="CDD" id="cd03354">
    <property type="entry name" value="LbH_SAT"/>
    <property type="match status" value="1"/>
</dbReference>
<dbReference type="SUPFAM" id="SSF51161">
    <property type="entry name" value="Trimeric LpxA-like enzymes"/>
    <property type="match status" value="1"/>
</dbReference>
<dbReference type="EC" id="2.3.1.30" evidence="4"/>
<protein>
    <submittedName>
        <fullName evidence="4">CysE1</fullName>
        <ecNumber evidence="4">2.3.1.30</ecNumber>
    </submittedName>
</protein>
<keyword evidence="2 4" id="KW-0808">Transferase</keyword>
<dbReference type="PANTHER" id="PTHR42811">
    <property type="entry name" value="SERINE ACETYLTRANSFERASE"/>
    <property type="match status" value="1"/>
</dbReference>
<keyword evidence="5" id="KW-1185">Reference proteome</keyword>
<dbReference type="InterPro" id="IPR045304">
    <property type="entry name" value="LbH_SAT"/>
</dbReference>
<dbReference type="GO" id="GO:0009001">
    <property type="term" value="F:serine O-acetyltransferase activity"/>
    <property type="evidence" value="ECO:0007669"/>
    <property type="project" value="UniProtKB-EC"/>
</dbReference>
<keyword evidence="1" id="KW-0028">Amino-acid biosynthesis</keyword>
<dbReference type="OrthoDB" id="9801456at2"/>
<dbReference type="EMBL" id="CP001087">
    <property type="protein sequence ID" value="ACN13804.1"/>
    <property type="molecule type" value="Genomic_DNA"/>
</dbReference>
<evidence type="ECO:0000256" key="2">
    <source>
        <dbReference type="ARBA" id="ARBA00022679"/>
    </source>
</evidence>
<dbReference type="RefSeq" id="WP_012663052.1">
    <property type="nucleotide sequence ID" value="NC_012108.1"/>
</dbReference>
<evidence type="ECO:0000256" key="3">
    <source>
        <dbReference type="ARBA" id="ARBA00023315"/>
    </source>
</evidence>
<dbReference type="InterPro" id="IPR011004">
    <property type="entry name" value="Trimer_LpxA-like_sf"/>
</dbReference>
<evidence type="ECO:0000313" key="5">
    <source>
        <dbReference type="Proteomes" id="UP000000442"/>
    </source>
</evidence>
<dbReference type="eggNOG" id="COG1045">
    <property type="taxonomic scope" value="Bacteria"/>
</dbReference>
<dbReference type="AlphaFoldDB" id="C0QJ14"/>
<dbReference type="Gene3D" id="2.160.10.10">
    <property type="entry name" value="Hexapeptide repeat proteins"/>
    <property type="match status" value="1"/>
</dbReference>
<evidence type="ECO:0000256" key="1">
    <source>
        <dbReference type="ARBA" id="ARBA00022605"/>
    </source>
</evidence>
<sequence length="325" mass="35988">MEILNASDAACKSEHQFISEHREKLPGVIETVLASMEDETCFAHIGDEPIHFSTSVKVMVDKFREVLFPGYFSKKKLDAANLAYCMGQNISELHDILSEQIVHVMRHDCLRYGQACTDCERRGQEMALAVIEKVPGVRQALAEDVRGAYDGDPAAKSHDEVIFSYPGLFAITVYRIAHILHQLQIPQLPRIMSEHAHSLTGIDIHPGARIGRRFVIDHGTGIVIGETSIIGNNVRIYQNVTIGALSLPPGSGKSLKGKKRHPTIEDDVIVYSGATILGGQTTIGRGSVIGGNVWITESIPADTKVFIETPRLIYRYKERENEYSI</sequence>